<keyword evidence="3" id="KW-1185">Reference proteome</keyword>
<name>A0AAX4PBD7_9CHLO</name>
<dbReference type="Proteomes" id="UP001472866">
    <property type="component" value="Chromosome 07"/>
</dbReference>
<accession>A0AAX4PBD7</accession>
<dbReference type="AlphaFoldDB" id="A0AAX4PBD7"/>
<proteinExistence type="predicted"/>
<reference evidence="2 3" key="1">
    <citation type="submission" date="2024-03" db="EMBL/GenBank/DDBJ databases">
        <title>Complete genome sequence of the green alga Chloropicon roscoffensis RCC1871.</title>
        <authorList>
            <person name="Lemieux C."/>
            <person name="Pombert J.-F."/>
            <person name="Otis C."/>
            <person name="Turmel M."/>
        </authorList>
    </citation>
    <scope>NUCLEOTIDE SEQUENCE [LARGE SCALE GENOMIC DNA]</scope>
    <source>
        <strain evidence="2 3">RCC1871</strain>
    </source>
</reference>
<keyword evidence="1" id="KW-0812">Transmembrane</keyword>
<evidence type="ECO:0000313" key="3">
    <source>
        <dbReference type="Proteomes" id="UP001472866"/>
    </source>
</evidence>
<dbReference type="EMBL" id="CP151507">
    <property type="protein sequence ID" value="WZN63091.1"/>
    <property type="molecule type" value="Genomic_DNA"/>
</dbReference>
<gene>
    <name evidence="2" type="ORF">HKI87_07g46360</name>
</gene>
<sequence length="299" mass="32238">MRKVALASLAGGVLAEEAEGGRRTLLYDHANSPSQGRGAASSLFTQNSVLWVLRDAMDAANNTELVLSTAVADAIARLNAQVAKRSDDYLAVATLHRVANEYALAEVGSLVETRDLVLFTSQTSDESLEREASKTSVPYAAVAAAQGNAGEAEEGGGGGGGTSWIDDSENFEWLLIGAGSALGLALAFYSVRTFVVRRRKQRELRKIPEDAVAYYEEWRAMKEKVMRKVAGERVGAELEKAAKAKEEAEEGGNEEERKVALRSALQLAFSAASTKPPMPTTVWKSNKTKEAKDVWVEDL</sequence>
<evidence type="ECO:0000256" key="1">
    <source>
        <dbReference type="SAM" id="Phobius"/>
    </source>
</evidence>
<organism evidence="2 3">
    <name type="scientific">Chloropicon roscoffensis</name>
    <dbReference type="NCBI Taxonomy" id="1461544"/>
    <lineage>
        <taxon>Eukaryota</taxon>
        <taxon>Viridiplantae</taxon>
        <taxon>Chlorophyta</taxon>
        <taxon>Chloropicophyceae</taxon>
        <taxon>Chloropicales</taxon>
        <taxon>Chloropicaceae</taxon>
        <taxon>Chloropicon</taxon>
    </lineage>
</organism>
<evidence type="ECO:0000313" key="2">
    <source>
        <dbReference type="EMBL" id="WZN63091.1"/>
    </source>
</evidence>
<keyword evidence="1" id="KW-0472">Membrane</keyword>
<feature type="transmembrane region" description="Helical" evidence="1">
    <location>
        <begin position="173"/>
        <end position="195"/>
    </location>
</feature>
<keyword evidence="1" id="KW-1133">Transmembrane helix</keyword>
<protein>
    <submittedName>
        <fullName evidence="2">Zinc metallopeptidase</fullName>
    </submittedName>
</protein>